<dbReference type="Gene3D" id="3.40.50.720">
    <property type="entry name" value="NAD(P)-binding Rossmann-like Domain"/>
    <property type="match status" value="2"/>
</dbReference>
<dbReference type="PANTHER" id="PTHR43491">
    <property type="entry name" value="UDP-N-ACETYL-D-MANNOSAMINE DEHYDROGENASE"/>
    <property type="match status" value="1"/>
</dbReference>
<accession>A0AAE3WAK5</accession>
<dbReference type="SMART" id="SM00984">
    <property type="entry name" value="UDPG_MGDP_dh_C"/>
    <property type="match status" value="1"/>
</dbReference>
<dbReference type="Pfam" id="PF03721">
    <property type="entry name" value="UDPG_MGDP_dh_N"/>
    <property type="match status" value="1"/>
</dbReference>
<dbReference type="GO" id="GO:0016616">
    <property type="term" value="F:oxidoreductase activity, acting on the CH-OH group of donors, NAD or NADP as acceptor"/>
    <property type="evidence" value="ECO:0007669"/>
    <property type="project" value="InterPro"/>
</dbReference>
<evidence type="ECO:0000313" key="6">
    <source>
        <dbReference type="Proteomes" id="UP001226762"/>
    </source>
</evidence>
<evidence type="ECO:0000313" key="5">
    <source>
        <dbReference type="EMBL" id="MDQ2089656.1"/>
    </source>
</evidence>
<protein>
    <submittedName>
        <fullName evidence="5">Nucleotide sugar dehydrogenase</fullName>
    </submittedName>
</protein>
<dbReference type="SUPFAM" id="SSF51735">
    <property type="entry name" value="NAD(P)-binding Rossmann-fold domains"/>
    <property type="match status" value="1"/>
</dbReference>
<dbReference type="GO" id="GO:0016628">
    <property type="term" value="F:oxidoreductase activity, acting on the CH-CH group of donors, NAD or NADP as acceptor"/>
    <property type="evidence" value="ECO:0007669"/>
    <property type="project" value="InterPro"/>
</dbReference>
<dbReference type="Pfam" id="PF00984">
    <property type="entry name" value="UDPG_MGDP_dh"/>
    <property type="match status" value="1"/>
</dbReference>
<reference evidence="5" key="1">
    <citation type="submission" date="2022-07" db="EMBL/GenBank/DDBJ databases">
        <authorList>
            <person name="Otstavnykh N."/>
            <person name="Isaeva M."/>
            <person name="Bystritskaya E."/>
        </authorList>
    </citation>
    <scope>NUCLEOTIDE SEQUENCE</scope>
    <source>
        <strain evidence="5">KCTC 52189</strain>
    </source>
</reference>
<reference evidence="5" key="2">
    <citation type="submission" date="2023-02" db="EMBL/GenBank/DDBJ databases">
        <title>'Rhodoalgimonas zhirmunskyi' gen. nov., isolated from a red alga.</title>
        <authorList>
            <person name="Nedashkovskaya O.I."/>
            <person name="Otstavnykh N.Y."/>
            <person name="Bystritskaya E.P."/>
            <person name="Balabanova L.A."/>
            <person name="Isaeva M.P."/>
        </authorList>
    </citation>
    <scope>NUCLEOTIDE SEQUENCE</scope>
    <source>
        <strain evidence="5">KCTC 52189</strain>
    </source>
</reference>
<proteinExistence type="inferred from homology"/>
<sequence>MNVLKQPGLPKNLYTELLHMVQTCQATVGVIGLGYVGLPLAVTAADRGRYPVIGFDIDSGKVAALDRSESYIDAVSQEMLDSVVRTGRISWSADFSRLAECQVIVICVPTPLTKHREPDLSYVEATARAVAENMAQGTLVVLESTTFPGTTGEVLTPILASGGKVAGTDFWVAFSPEREDPGNAKFSTSSIPKIVGGDSVEANQLVAAFYENVVDKVVPVSSTRTAEAVKITENIFRAVNIALVNELKMVYDTMGIDVWEVIDGAATKPFGFMPFYPGPGLGGHCIPIDPFYLTWKAREYGHSTRFIELAGEINVNMPGYVITRLREVLDKSAGKALSKARVLLVGISYKKNVPDTRESPSIKLLDMMLDGGAEVDFLDPHIESIPRLREFPHLFGRKAVQPSEIGERVYDAILIATDHDQVDYAELAALNIPIVDTRNAFAARGLPMNLVTKA</sequence>
<dbReference type="InterPro" id="IPR017476">
    <property type="entry name" value="UDP-Glc/GDP-Man"/>
</dbReference>
<dbReference type="EMBL" id="JANHAX010000002">
    <property type="protein sequence ID" value="MDQ2089656.1"/>
    <property type="molecule type" value="Genomic_DNA"/>
</dbReference>
<feature type="domain" description="UDP-glucose/GDP-mannose dehydrogenase C-terminal" evidence="4">
    <location>
        <begin position="343"/>
        <end position="443"/>
    </location>
</feature>
<dbReference type="PIRSF" id="PIRSF000124">
    <property type="entry name" value="UDPglc_GDPman_dh"/>
    <property type="match status" value="1"/>
</dbReference>
<comment type="similarity">
    <text evidence="3">Belongs to the UDP-glucose/GDP-mannose dehydrogenase family.</text>
</comment>
<evidence type="ECO:0000256" key="2">
    <source>
        <dbReference type="ARBA" id="ARBA00023027"/>
    </source>
</evidence>
<dbReference type="PIRSF" id="PIRSF500136">
    <property type="entry name" value="UDP_ManNAc_DH"/>
    <property type="match status" value="1"/>
</dbReference>
<keyword evidence="1" id="KW-0560">Oxidoreductase</keyword>
<dbReference type="AlphaFoldDB" id="A0AAE3WAK5"/>
<evidence type="ECO:0000256" key="3">
    <source>
        <dbReference type="PIRNR" id="PIRNR000124"/>
    </source>
</evidence>
<dbReference type="InterPro" id="IPR036291">
    <property type="entry name" value="NAD(P)-bd_dom_sf"/>
</dbReference>
<dbReference type="Proteomes" id="UP001226762">
    <property type="component" value="Unassembled WGS sequence"/>
</dbReference>
<dbReference type="SUPFAM" id="SSF48179">
    <property type="entry name" value="6-phosphogluconate dehydrogenase C-terminal domain-like"/>
    <property type="match status" value="1"/>
</dbReference>
<keyword evidence="6" id="KW-1185">Reference proteome</keyword>
<dbReference type="InterPro" id="IPR036220">
    <property type="entry name" value="UDP-Glc/GDP-Man_DH_C_sf"/>
</dbReference>
<dbReference type="RefSeq" id="WP_306734928.1">
    <property type="nucleotide sequence ID" value="NZ_JANHAX010000002.1"/>
</dbReference>
<dbReference type="SUPFAM" id="SSF52413">
    <property type="entry name" value="UDP-glucose/GDP-mannose dehydrogenase C-terminal domain"/>
    <property type="match status" value="1"/>
</dbReference>
<dbReference type="InterPro" id="IPR001732">
    <property type="entry name" value="UDP-Glc/GDP-Man_DH_N"/>
</dbReference>
<comment type="caution">
    <text evidence="5">The sequence shown here is derived from an EMBL/GenBank/DDBJ whole genome shotgun (WGS) entry which is preliminary data.</text>
</comment>
<evidence type="ECO:0000256" key="1">
    <source>
        <dbReference type="ARBA" id="ARBA00023002"/>
    </source>
</evidence>
<dbReference type="PANTHER" id="PTHR43491:SF1">
    <property type="entry name" value="UDP-N-ACETYL-D-MANNOSAMINE DEHYDROGENASE"/>
    <property type="match status" value="1"/>
</dbReference>
<dbReference type="GO" id="GO:0000271">
    <property type="term" value="P:polysaccharide biosynthetic process"/>
    <property type="evidence" value="ECO:0007669"/>
    <property type="project" value="InterPro"/>
</dbReference>
<gene>
    <name evidence="5" type="ORF">NO357_07070</name>
</gene>
<keyword evidence="2" id="KW-0520">NAD</keyword>
<dbReference type="InterPro" id="IPR014026">
    <property type="entry name" value="UDP-Glc/GDP-Man_DH_dimer"/>
</dbReference>
<dbReference type="InterPro" id="IPR008927">
    <property type="entry name" value="6-PGluconate_DH-like_C_sf"/>
</dbReference>
<dbReference type="Pfam" id="PF03720">
    <property type="entry name" value="UDPG_MGDP_dh_C"/>
    <property type="match status" value="1"/>
</dbReference>
<dbReference type="GO" id="GO:0051287">
    <property type="term" value="F:NAD binding"/>
    <property type="evidence" value="ECO:0007669"/>
    <property type="project" value="InterPro"/>
</dbReference>
<organism evidence="5 6">
    <name type="scientific">Marimonas arenosa</name>
    <dbReference type="NCBI Taxonomy" id="1795305"/>
    <lineage>
        <taxon>Bacteria</taxon>
        <taxon>Pseudomonadati</taxon>
        <taxon>Pseudomonadota</taxon>
        <taxon>Alphaproteobacteria</taxon>
        <taxon>Rhodobacterales</taxon>
        <taxon>Paracoccaceae</taxon>
        <taxon>Marimonas</taxon>
    </lineage>
</organism>
<evidence type="ECO:0000259" key="4">
    <source>
        <dbReference type="SMART" id="SM00984"/>
    </source>
</evidence>
<dbReference type="InterPro" id="IPR028359">
    <property type="entry name" value="UDP_ManNAc/GlcNAc_DH"/>
</dbReference>
<dbReference type="InterPro" id="IPR014027">
    <property type="entry name" value="UDP-Glc/GDP-Man_DH_C"/>
</dbReference>
<name>A0AAE3WAK5_9RHOB</name>
<dbReference type="NCBIfam" id="TIGR03026">
    <property type="entry name" value="NDP-sugDHase"/>
    <property type="match status" value="1"/>
</dbReference>